<dbReference type="Gene3D" id="6.10.140.820">
    <property type="match status" value="1"/>
</dbReference>
<dbReference type="InterPro" id="IPR037202">
    <property type="entry name" value="ESCRT_assembly_dom"/>
</dbReference>
<feature type="domain" description="UEV" evidence="9">
    <location>
        <begin position="6"/>
        <end position="152"/>
    </location>
</feature>
<accession>K3W4Y0</accession>
<dbReference type="SUPFAM" id="SSF140111">
    <property type="entry name" value="Endosomal sorting complex assembly domain"/>
    <property type="match status" value="1"/>
</dbReference>
<sequence>MYANNVSNLDQILSSLQCYLQSSRVRGDVYQLLRQIPSLQPNCGMFAHNDGTTSTLLNLEGTIPIFYRGNQYNIPVEFWIVESYPMAPPVCFVRPTADMMVKPGHPHVTSDGFVKIPYTSDWRQRNTVSTPVRVEDRSVSLKVEITSKIQQELERMFKRIRDDIDLQFEHQLQLTQSRENVERGLQSLEFLRDDLVRAKGIIEAQDQEVTTWLEENEAKEYMDPDTILVDGDGLSKQLIKTLAEYHAIEDALYFMDRALSNGEIELSSFLKEVRKLSRKQFMCQALIQKINEVQQQLAAPTYHSIARS</sequence>
<evidence type="ECO:0000256" key="5">
    <source>
        <dbReference type="ARBA" id="ARBA00022927"/>
    </source>
</evidence>
<dbReference type="HOGENOM" id="CLU_017548_0_0_1"/>
<dbReference type="Proteomes" id="UP000019132">
    <property type="component" value="Unassembled WGS sequence"/>
</dbReference>
<reference evidence="11" key="1">
    <citation type="journal article" date="2010" name="Genome Biol.">
        <title>Genome sequence of the necrotrophic plant pathogen Pythium ultimum reveals original pathogenicity mechanisms and effector repertoire.</title>
        <authorList>
            <person name="Levesque C.A."/>
            <person name="Brouwer H."/>
            <person name="Cano L."/>
            <person name="Hamilton J.P."/>
            <person name="Holt C."/>
            <person name="Huitema E."/>
            <person name="Raffaele S."/>
            <person name="Robideau G.P."/>
            <person name="Thines M."/>
            <person name="Win J."/>
            <person name="Zerillo M.M."/>
            <person name="Beakes G.W."/>
            <person name="Boore J.L."/>
            <person name="Busam D."/>
            <person name="Dumas B."/>
            <person name="Ferriera S."/>
            <person name="Fuerstenberg S.I."/>
            <person name="Gachon C.M."/>
            <person name="Gaulin E."/>
            <person name="Govers F."/>
            <person name="Grenville-Briggs L."/>
            <person name="Horner N."/>
            <person name="Hostetler J."/>
            <person name="Jiang R.H."/>
            <person name="Johnson J."/>
            <person name="Krajaejun T."/>
            <person name="Lin H."/>
            <person name="Meijer H.J."/>
            <person name="Moore B."/>
            <person name="Morris P."/>
            <person name="Phuntmart V."/>
            <person name="Puiu D."/>
            <person name="Shetty J."/>
            <person name="Stajich J.E."/>
            <person name="Tripathy S."/>
            <person name="Wawra S."/>
            <person name="van West P."/>
            <person name="Whitty B.R."/>
            <person name="Coutinho P.M."/>
            <person name="Henrissat B."/>
            <person name="Martin F."/>
            <person name="Thomas P.D."/>
            <person name="Tyler B.M."/>
            <person name="De Vries R.P."/>
            <person name="Kamoun S."/>
            <person name="Yandell M."/>
            <person name="Tisserat N."/>
            <person name="Buell C.R."/>
        </authorList>
    </citation>
    <scope>NUCLEOTIDE SEQUENCE</scope>
    <source>
        <strain evidence="11">DAOM:BR144</strain>
    </source>
</reference>
<evidence type="ECO:0000256" key="2">
    <source>
        <dbReference type="ARBA" id="ARBA00009594"/>
    </source>
</evidence>
<feature type="domain" description="SB" evidence="8">
    <location>
        <begin position="232"/>
        <end position="300"/>
    </location>
</feature>
<evidence type="ECO:0000256" key="6">
    <source>
        <dbReference type="ARBA" id="ARBA00023054"/>
    </source>
</evidence>
<dbReference type="PROSITE" id="PS51322">
    <property type="entry name" value="UEV"/>
    <property type="match status" value="1"/>
</dbReference>
<evidence type="ECO:0000259" key="9">
    <source>
        <dbReference type="PROSITE" id="PS51322"/>
    </source>
</evidence>
<dbReference type="Gene3D" id="3.10.110.10">
    <property type="entry name" value="Ubiquitin Conjugating Enzyme"/>
    <property type="match status" value="1"/>
</dbReference>
<organism evidence="10 11">
    <name type="scientific">Globisporangium ultimum (strain ATCC 200006 / CBS 805.95 / DAOM BR144)</name>
    <name type="common">Pythium ultimum</name>
    <dbReference type="NCBI Taxonomy" id="431595"/>
    <lineage>
        <taxon>Eukaryota</taxon>
        <taxon>Sar</taxon>
        <taxon>Stramenopiles</taxon>
        <taxon>Oomycota</taxon>
        <taxon>Peronosporomycetes</taxon>
        <taxon>Pythiales</taxon>
        <taxon>Pythiaceae</taxon>
        <taxon>Globisporangium</taxon>
    </lineage>
</organism>
<evidence type="ECO:0008006" key="12">
    <source>
        <dbReference type="Google" id="ProtNLM"/>
    </source>
</evidence>
<dbReference type="InParanoid" id="K3W4Y0"/>
<evidence type="ECO:0000256" key="3">
    <source>
        <dbReference type="ARBA" id="ARBA00022448"/>
    </source>
</evidence>
<reference evidence="10" key="3">
    <citation type="submission" date="2015-02" db="UniProtKB">
        <authorList>
            <consortium name="EnsemblProtists"/>
        </authorList>
    </citation>
    <scope>IDENTIFICATION</scope>
    <source>
        <strain evidence="10">DAOM BR144</strain>
    </source>
</reference>
<dbReference type="GO" id="GO:0008333">
    <property type="term" value="P:endosome to lysosome transport"/>
    <property type="evidence" value="ECO:0007669"/>
    <property type="project" value="TreeGrafter"/>
</dbReference>
<dbReference type="PANTHER" id="PTHR23306">
    <property type="entry name" value="TUMOR SUSCEPTIBILITY GENE 101 PROTEIN-RELATED"/>
    <property type="match status" value="1"/>
</dbReference>
<evidence type="ECO:0000259" key="8">
    <source>
        <dbReference type="PROSITE" id="PS51312"/>
    </source>
</evidence>
<keyword evidence="4" id="KW-0967">Endosome</keyword>
<dbReference type="PANTHER" id="PTHR23306:SF3">
    <property type="entry name" value="TUMOR SUPPRESSOR PROTEIN 101"/>
    <property type="match status" value="1"/>
</dbReference>
<dbReference type="AlphaFoldDB" id="K3W4Y0"/>
<dbReference type="EnsemblProtists" id="PYU1_T000021">
    <property type="protein sequence ID" value="PYU1_T000021"/>
    <property type="gene ID" value="PYU1_G000021"/>
</dbReference>
<keyword evidence="3 7" id="KW-0813">Transport</keyword>
<dbReference type="GO" id="GO:0000813">
    <property type="term" value="C:ESCRT I complex"/>
    <property type="evidence" value="ECO:0007669"/>
    <property type="project" value="TreeGrafter"/>
</dbReference>
<keyword evidence="5 7" id="KW-0653">Protein transport</keyword>
<dbReference type="PROSITE" id="PS51312">
    <property type="entry name" value="SB"/>
    <property type="match status" value="1"/>
</dbReference>
<comment type="subcellular location">
    <subcellularLocation>
        <location evidence="1">Endosome</location>
    </subcellularLocation>
</comment>
<dbReference type="eggNOG" id="KOG2391">
    <property type="taxonomic scope" value="Eukaryota"/>
</dbReference>
<dbReference type="Pfam" id="PF09454">
    <property type="entry name" value="Vps23_core"/>
    <property type="match status" value="1"/>
</dbReference>
<dbReference type="GO" id="GO:0015031">
    <property type="term" value="P:protein transport"/>
    <property type="evidence" value="ECO:0007669"/>
    <property type="project" value="UniProtKB-UniRule"/>
</dbReference>
<dbReference type="InterPro" id="IPR017916">
    <property type="entry name" value="SB_dom"/>
</dbReference>
<dbReference type="VEuPathDB" id="FungiDB:PYU1_G000021"/>
<dbReference type="InterPro" id="IPR008883">
    <property type="entry name" value="UEV_N"/>
</dbReference>
<dbReference type="EMBL" id="GL376636">
    <property type="status" value="NOT_ANNOTATED_CDS"/>
    <property type="molecule type" value="Genomic_DNA"/>
</dbReference>
<reference evidence="11" key="2">
    <citation type="submission" date="2010-04" db="EMBL/GenBank/DDBJ databases">
        <authorList>
            <person name="Buell R."/>
            <person name="Hamilton J."/>
            <person name="Hostetler J."/>
        </authorList>
    </citation>
    <scope>NUCLEOTIDE SEQUENCE [LARGE SCALE GENOMIC DNA]</scope>
    <source>
        <strain evidence="11">DAOM:BR144</strain>
    </source>
</reference>
<dbReference type="OMA" id="LWLPEPY"/>
<dbReference type="GO" id="GO:0043130">
    <property type="term" value="F:ubiquitin binding"/>
    <property type="evidence" value="ECO:0007669"/>
    <property type="project" value="TreeGrafter"/>
</dbReference>
<keyword evidence="11" id="KW-1185">Reference proteome</keyword>
<evidence type="ECO:0000256" key="4">
    <source>
        <dbReference type="ARBA" id="ARBA00022753"/>
    </source>
</evidence>
<evidence type="ECO:0000313" key="11">
    <source>
        <dbReference type="Proteomes" id="UP000019132"/>
    </source>
</evidence>
<evidence type="ECO:0000256" key="7">
    <source>
        <dbReference type="PROSITE-ProRule" id="PRU00644"/>
    </source>
</evidence>
<evidence type="ECO:0000313" key="10">
    <source>
        <dbReference type="EnsemblProtists" id="PYU1_T000021"/>
    </source>
</evidence>
<dbReference type="CDD" id="cd11685">
    <property type="entry name" value="UEV_TSG101-like"/>
    <property type="match status" value="1"/>
</dbReference>
<protein>
    <recommendedName>
        <fullName evidence="12">UEV domain-containing protein</fullName>
    </recommendedName>
</protein>
<name>K3W4Y0_GLOUD</name>
<dbReference type="STRING" id="431595.K3W4Y0"/>
<proteinExistence type="inferred from homology"/>
<comment type="similarity">
    <text evidence="2">Belongs to the ubiquitin-conjugating enzyme family. UEV subfamily.</text>
</comment>
<dbReference type="SUPFAM" id="SSF54495">
    <property type="entry name" value="UBC-like"/>
    <property type="match status" value="1"/>
</dbReference>
<evidence type="ECO:0000256" key="1">
    <source>
        <dbReference type="ARBA" id="ARBA00004177"/>
    </source>
</evidence>
<keyword evidence="6" id="KW-0175">Coiled coil</keyword>
<dbReference type="InterPro" id="IPR052070">
    <property type="entry name" value="ESCRT-I_UEV_domain"/>
</dbReference>
<dbReference type="InterPro" id="IPR016135">
    <property type="entry name" value="UBQ-conjugating_enzyme/RWD"/>
</dbReference>
<dbReference type="Pfam" id="PF05743">
    <property type="entry name" value="UEV"/>
    <property type="match status" value="1"/>
</dbReference>